<name>A0ABV1F600_9FIRM</name>
<sequence>MKNKNRTGRQKFIPSDRKCKNCVYNGGKRKGKRVCLADTCIYTVDNRRERKFQWK</sequence>
<proteinExistence type="predicted"/>
<dbReference type="Proteomes" id="UP001490816">
    <property type="component" value="Unassembled WGS sequence"/>
</dbReference>
<protein>
    <submittedName>
        <fullName evidence="1">Uncharacterized protein</fullName>
    </submittedName>
</protein>
<accession>A0ABV1F600</accession>
<comment type="caution">
    <text evidence="1">The sequence shown here is derived from an EMBL/GenBank/DDBJ whole genome shotgun (WGS) entry which is preliminary data.</text>
</comment>
<keyword evidence="2" id="KW-1185">Reference proteome</keyword>
<dbReference type="RefSeq" id="WP_367285843.1">
    <property type="nucleotide sequence ID" value="NZ_JBBMEZ010000001.1"/>
</dbReference>
<evidence type="ECO:0000313" key="1">
    <source>
        <dbReference type="EMBL" id="MEQ2468807.1"/>
    </source>
</evidence>
<gene>
    <name evidence="1" type="ORF">WMO39_00465</name>
</gene>
<reference evidence="1 2" key="1">
    <citation type="submission" date="2024-03" db="EMBL/GenBank/DDBJ databases">
        <title>Human intestinal bacterial collection.</title>
        <authorList>
            <person name="Pauvert C."/>
            <person name="Hitch T.C.A."/>
            <person name="Clavel T."/>
        </authorList>
    </citation>
    <scope>NUCLEOTIDE SEQUENCE [LARGE SCALE GENOMIC DNA]</scope>
    <source>
        <strain evidence="1 2">CLA-JM-H38</strain>
    </source>
</reference>
<dbReference type="EMBL" id="JBBMEZ010000001">
    <property type="protein sequence ID" value="MEQ2468807.1"/>
    <property type="molecule type" value="Genomic_DNA"/>
</dbReference>
<organism evidence="1 2">
    <name type="scientific">Ruminococcoides intestinale</name>
    <dbReference type="NCBI Taxonomy" id="3133162"/>
    <lineage>
        <taxon>Bacteria</taxon>
        <taxon>Bacillati</taxon>
        <taxon>Bacillota</taxon>
        <taxon>Clostridia</taxon>
        <taxon>Eubacteriales</taxon>
        <taxon>Oscillospiraceae</taxon>
        <taxon>Ruminococcoides</taxon>
    </lineage>
</organism>
<evidence type="ECO:0000313" key="2">
    <source>
        <dbReference type="Proteomes" id="UP001490816"/>
    </source>
</evidence>